<evidence type="ECO:0000259" key="2">
    <source>
        <dbReference type="Pfam" id="PF07589"/>
    </source>
</evidence>
<dbReference type="NCBIfam" id="TIGR02595">
    <property type="entry name" value="PEP_CTERM"/>
    <property type="match status" value="1"/>
</dbReference>
<keyword evidence="1" id="KW-0732">Signal</keyword>
<sequence length="259" mass="27751">MNKSLWAVAITGALTFSVNANADTYYHIGTSGTSASISYSGSAGDTFTNLGVNAGQFTMSSTNSDAHNDGLDFYAFCVDIFNNIQSPANYDVTGGNPFNWTATQMSRVNYLFDNHDTHNGSVIGEGVDAQHAGAFQLTLWEILNENTSTLGTQPTPNGAGLHNGWFSATGDSNMISLAEDWITDAWLNAGNDYQSIKYEFGFLNGHIESNNPYSQNLITWSLCDPAGQCGGGNTEIPEPAPLALLGVGLLGMLFKRKFN</sequence>
<dbReference type="InterPro" id="IPR013424">
    <property type="entry name" value="Ice-binding_C"/>
</dbReference>
<feature type="signal peptide" evidence="1">
    <location>
        <begin position="1"/>
        <end position="22"/>
    </location>
</feature>
<feature type="chain" id="PRO_5021389235" description="Ice-binding protein C-terminal domain-containing protein" evidence="1">
    <location>
        <begin position="23"/>
        <end position="259"/>
    </location>
</feature>
<gene>
    <name evidence="3" type="ORF">Nstercoris_01916</name>
</gene>
<evidence type="ECO:0000313" key="3">
    <source>
        <dbReference type="EMBL" id="BBL35642.1"/>
    </source>
</evidence>
<dbReference type="EMBL" id="AP019755">
    <property type="protein sequence ID" value="BBL35642.1"/>
    <property type="molecule type" value="Genomic_DNA"/>
</dbReference>
<name>A0A4Y1YNA1_9PROT</name>
<dbReference type="Pfam" id="PF07589">
    <property type="entry name" value="PEP-CTERM"/>
    <property type="match status" value="1"/>
</dbReference>
<organism evidence="3 4">
    <name type="scientific">Nitrosomonas stercoris</name>
    <dbReference type="NCBI Taxonomy" id="1444684"/>
    <lineage>
        <taxon>Bacteria</taxon>
        <taxon>Pseudomonadati</taxon>
        <taxon>Pseudomonadota</taxon>
        <taxon>Betaproteobacteria</taxon>
        <taxon>Nitrosomonadales</taxon>
        <taxon>Nitrosomonadaceae</taxon>
        <taxon>Nitrosomonas</taxon>
    </lineage>
</organism>
<feature type="domain" description="Ice-binding protein C-terminal" evidence="2">
    <location>
        <begin position="236"/>
        <end position="257"/>
    </location>
</feature>
<evidence type="ECO:0000256" key="1">
    <source>
        <dbReference type="SAM" id="SignalP"/>
    </source>
</evidence>
<protein>
    <recommendedName>
        <fullName evidence="2">Ice-binding protein C-terminal domain-containing protein</fullName>
    </recommendedName>
</protein>
<dbReference type="AlphaFoldDB" id="A0A4Y1YNA1"/>
<dbReference type="Proteomes" id="UP000316473">
    <property type="component" value="Chromosome"/>
</dbReference>
<evidence type="ECO:0000313" key="4">
    <source>
        <dbReference type="Proteomes" id="UP000316473"/>
    </source>
</evidence>
<dbReference type="KEGG" id="nst:Nstercoris_01916"/>
<proteinExistence type="predicted"/>
<accession>A0A4Y1YNA1</accession>
<keyword evidence="4" id="KW-1185">Reference proteome</keyword>
<reference evidence="3 4" key="1">
    <citation type="submission" date="2019-06" db="EMBL/GenBank/DDBJ databases">
        <title>Nitrosomonas stercoris KYUHI-S whole genome shotgun sequence.</title>
        <authorList>
            <person name="Nakagawa T."/>
            <person name="Tsuchiya Y."/>
            <person name="Takahashi R."/>
        </authorList>
    </citation>
    <scope>NUCLEOTIDE SEQUENCE [LARGE SCALE GENOMIC DNA]</scope>
    <source>
        <strain evidence="3 4">KYUHI-S</strain>
    </source>
</reference>